<accession>A0ABX0NZH1</accession>
<protein>
    <submittedName>
        <fullName evidence="1">Uncharacterized protein</fullName>
    </submittedName>
</protein>
<dbReference type="RefSeq" id="WP_166880555.1">
    <property type="nucleotide sequence ID" value="NZ_WHJH01000038.1"/>
</dbReference>
<name>A0ABX0NZH1_9BURK</name>
<reference evidence="1 2" key="1">
    <citation type="submission" date="2019-10" db="EMBL/GenBank/DDBJ databases">
        <title>Taxonomy of Antarctic Massilia spp.: description of Massilia rubra sp. nov., Massilia aquatica sp. nov., Massilia mucilaginosa sp. nov., Massilia frigida sp. nov. isolated from streams, lakes and regoliths.</title>
        <authorList>
            <person name="Holochova P."/>
            <person name="Sedlacek I."/>
            <person name="Kralova S."/>
            <person name="Maslanova I."/>
            <person name="Busse H.-J."/>
            <person name="Stankova E."/>
            <person name="Vrbovska V."/>
            <person name="Kovarovic V."/>
            <person name="Bartak M."/>
            <person name="Svec P."/>
            <person name="Pantucek R."/>
        </authorList>
    </citation>
    <scope>NUCLEOTIDE SEQUENCE [LARGE SCALE GENOMIC DNA]</scope>
    <source>
        <strain evidence="1 2">CCM 8733</strain>
    </source>
</reference>
<sequence length="113" mass="12516">MAVARFDLEHVLVDGTMVAPLSRTDFLAAIDTGRLRCDAATRQADRPSYGMRVTLHGQDFYMSDYQRDVFASRGVTCPAAHRCTGWRSTGASDGRSSRRKTVVTDRLSISCLQ</sequence>
<dbReference type="EMBL" id="WHJH01000038">
    <property type="protein sequence ID" value="NHZ92006.1"/>
    <property type="molecule type" value="Genomic_DNA"/>
</dbReference>
<organism evidence="1 2">
    <name type="scientific">Massilia mucilaginosa</name>
    <dbReference type="NCBI Taxonomy" id="2609282"/>
    <lineage>
        <taxon>Bacteria</taxon>
        <taxon>Pseudomonadati</taxon>
        <taxon>Pseudomonadota</taxon>
        <taxon>Betaproteobacteria</taxon>
        <taxon>Burkholderiales</taxon>
        <taxon>Oxalobacteraceae</taxon>
        <taxon>Telluria group</taxon>
        <taxon>Massilia</taxon>
    </lineage>
</organism>
<evidence type="ECO:0000313" key="1">
    <source>
        <dbReference type="EMBL" id="NHZ92006.1"/>
    </source>
</evidence>
<keyword evidence="2" id="KW-1185">Reference proteome</keyword>
<gene>
    <name evidence="1" type="ORF">F2P45_23800</name>
</gene>
<comment type="caution">
    <text evidence="1">The sequence shown here is derived from an EMBL/GenBank/DDBJ whole genome shotgun (WGS) entry which is preliminary data.</text>
</comment>
<evidence type="ECO:0000313" key="2">
    <source>
        <dbReference type="Proteomes" id="UP000609726"/>
    </source>
</evidence>
<dbReference type="Proteomes" id="UP000609726">
    <property type="component" value="Unassembled WGS sequence"/>
</dbReference>
<proteinExistence type="predicted"/>